<dbReference type="EMBL" id="AMQK01000004">
    <property type="protein sequence ID" value="EKS45884.1"/>
    <property type="molecule type" value="Genomic_DNA"/>
</dbReference>
<comment type="caution">
    <text evidence="1">The sequence shown here is derived from an EMBL/GenBank/DDBJ whole genome shotgun (WGS) entry which is preliminary data.</text>
</comment>
<accession>A0ABN0IHF5</accession>
<evidence type="ECO:0000313" key="1">
    <source>
        <dbReference type="EMBL" id="EKS45884.1"/>
    </source>
</evidence>
<protein>
    <recommendedName>
        <fullName evidence="3">Lipoprotein</fullName>
    </recommendedName>
</protein>
<organism evidence="1 2">
    <name type="scientific">Bartonella bacilliformis INS</name>
    <dbReference type="NCBI Taxonomy" id="1206782"/>
    <lineage>
        <taxon>Bacteria</taxon>
        <taxon>Pseudomonadati</taxon>
        <taxon>Pseudomonadota</taxon>
        <taxon>Alphaproteobacteria</taxon>
        <taxon>Hyphomicrobiales</taxon>
        <taxon>Bartonellaceae</taxon>
        <taxon>Bartonella</taxon>
    </lineage>
</organism>
<keyword evidence="2" id="KW-1185">Reference proteome</keyword>
<reference evidence="1 2" key="1">
    <citation type="journal article" date="2013" name="Genome Announc.">
        <title>Whole Genome Sequencing and Comparative Analysis of Bartonella bacilliformis Strain INS, the Causative Agent of Carrion's Disease.</title>
        <authorList>
            <person name="Tarazona D."/>
            <person name="Padilla C."/>
            <person name="Caceres O."/>
            <person name="Montenegro J.D."/>
            <person name="Bailon H."/>
            <person name="Ventura G."/>
            <person name="Mendoza G."/>
            <person name="Anaya E."/>
            <person name="Guio H."/>
        </authorList>
    </citation>
    <scope>NUCLEOTIDE SEQUENCE [LARGE SCALE GENOMIC DNA]</scope>
    <source>
        <strain evidence="1 2">INS</strain>
    </source>
</reference>
<evidence type="ECO:0008006" key="3">
    <source>
        <dbReference type="Google" id="ProtNLM"/>
    </source>
</evidence>
<dbReference type="Proteomes" id="UP000009359">
    <property type="component" value="Unassembled WGS sequence"/>
</dbReference>
<proteinExistence type="predicted"/>
<gene>
    <name evidence="1" type="ORF">BbINS_01186</name>
</gene>
<name>A0ABN0IHF5_BARBA</name>
<evidence type="ECO:0000313" key="2">
    <source>
        <dbReference type="Proteomes" id="UP000009359"/>
    </source>
</evidence>
<sequence>MTTGAKNFKKKLILVFLTLCAFAVSLRSKRNGSERFHARAIRKEEGIGHKKA</sequence>